<accession>A0ABU0MQJ7</accession>
<evidence type="ECO:0000313" key="8">
    <source>
        <dbReference type="Proteomes" id="UP001244552"/>
    </source>
</evidence>
<dbReference type="PROSITE" id="PS50977">
    <property type="entry name" value="HTH_TETR_2"/>
    <property type="match status" value="1"/>
</dbReference>
<reference evidence="7 8" key="1">
    <citation type="submission" date="2023-07" db="EMBL/GenBank/DDBJ databases">
        <title>Genomic Encyclopedia of Type Strains, Phase IV (KMG-IV): sequencing the most valuable type-strain genomes for metagenomic binning, comparative biology and taxonomic classification.</title>
        <authorList>
            <person name="Goeker M."/>
        </authorList>
    </citation>
    <scope>NUCLEOTIDE SEQUENCE [LARGE SCALE GENOMIC DNA]</scope>
    <source>
        <strain evidence="7 8">DSM 19922</strain>
    </source>
</reference>
<keyword evidence="2" id="KW-0805">Transcription regulation</keyword>
<dbReference type="Proteomes" id="UP001244552">
    <property type="component" value="Unassembled WGS sequence"/>
</dbReference>
<sequence>MATKHEIRQARVQAILEAGEQVLLHKGMAGFGLRPVAAAAGLGLSHVQYYFRTPSDLLQALVEHYLTGWDERLSQCSDDLDMVVDAIVAGITDTPSCSLIAELWAVAGRDRVANAALGTFYDGYVARLAVVMGKADPRLSPSQAHTRARLVTAMLEGLWVLGRSGGASALPSRDHILLAVHAVAAAPIG</sequence>
<evidence type="ECO:0000259" key="6">
    <source>
        <dbReference type="PROSITE" id="PS50977"/>
    </source>
</evidence>
<feature type="DNA-binding region" description="H-T-H motif" evidence="5">
    <location>
        <begin position="32"/>
        <end position="51"/>
    </location>
</feature>
<dbReference type="RefSeq" id="WP_209987628.1">
    <property type="nucleotide sequence ID" value="NZ_JAGINO010000022.1"/>
</dbReference>
<evidence type="ECO:0000313" key="7">
    <source>
        <dbReference type="EMBL" id="MDQ0535750.1"/>
    </source>
</evidence>
<dbReference type="SUPFAM" id="SSF48498">
    <property type="entry name" value="Tetracyclin repressor-like, C-terminal domain"/>
    <property type="match status" value="1"/>
</dbReference>
<protein>
    <submittedName>
        <fullName evidence="7">AcrR family transcriptional regulator</fullName>
    </submittedName>
</protein>
<keyword evidence="3 5" id="KW-0238">DNA-binding</keyword>
<dbReference type="InterPro" id="IPR009057">
    <property type="entry name" value="Homeodomain-like_sf"/>
</dbReference>
<keyword evidence="1" id="KW-0678">Repressor</keyword>
<dbReference type="Pfam" id="PF00440">
    <property type="entry name" value="TetR_N"/>
    <property type="match status" value="1"/>
</dbReference>
<dbReference type="Gene3D" id="1.10.357.10">
    <property type="entry name" value="Tetracycline Repressor, domain 2"/>
    <property type="match status" value="1"/>
</dbReference>
<dbReference type="InterPro" id="IPR001647">
    <property type="entry name" value="HTH_TetR"/>
</dbReference>
<dbReference type="EMBL" id="JAUSVU010000020">
    <property type="protein sequence ID" value="MDQ0535750.1"/>
    <property type="molecule type" value="Genomic_DNA"/>
</dbReference>
<evidence type="ECO:0000256" key="4">
    <source>
        <dbReference type="ARBA" id="ARBA00023163"/>
    </source>
</evidence>
<comment type="caution">
    <text evidence="7">The sequence shown here is derived from an EMBL/GenBank/DDBJ whole genome shotgun (WGS) entry which is preliminary data.</text>
</comment>
<gene>
    <name evidence="7" type="ORF">QO018_004634</name>
</gene>
<dbReference type="Pfam" id="PF13977">
    <property type="entry name" value="TetR_C_6"/>
    <property type="match status" value="1"/>
</dbReference>
<dbReference type="InterPro" id="IPR036271">
    <property type="entry name" value="Tet_transcr_reg_TetR-rel_C_sf"/>
</dbReference>
<dbReference type="SUPFAM" id="SSF46689">
    <property type="entry name" value="Homeodomain-like"/>
    <property type="match status" value="1"/>
</dbReference>
<organism evidence="7 8">
    <name type="scientific">Azospirillum picis</name>
    <dbReference type="NCBI Taxonomy" id="488438"/>
    <lineage>
        <taxon>Bacteria</taxon>
        <taxon>Pseudomonadati</taxon>
        <taxon>Pseudomonadota</taxon>
        <taxon>Alphaproteobacteria</taxon>
        <taxon>Rhodospirillales</taxon>
        <taxon>Azospirillaceae</taxon>
        <taxon>Azospirillum</taxon>
    </lineage>
</organism>
<evidence type="ECO:0000256" key="5">
    <source>
        <dbReference type="PROSITE-ProRule" id="PRU00335"/>
    </source>
</evidence>
<name>A0ABU0MQJ7_9PROT</name>
<proteinExistence type="predicted"/>
<dbReference type="InterPro" id="IPR039538">
    <property type="entry name" value="BetI_C"/>
</dbReference>
<feature type="domain" description="HTH tetR-type" evidence="6">
    <location>
        <begin position="9"/>
        <end position="69"/>
    </location>
</feature>
<evidence type="ECO:0000256" key="2">
    <source>
        <dbReference type="ARBA" id="ARBA00023015"/>
    </source>
</evidence>
<evidence type="ECO:0000256" key="1">
    <source>
        <dbReference type="ARBA" id="ARBA00022491"/>
    </source>
</evidence>
<evidence type="ECO:0000256" key="3">
    <source>
        <dbReference type="ARBA" id="ARBA00023125"/>
    </source>
</evidence>
<keyword evidence="8" id="KW-1185">Reference proteome</keyword>
<keyword evidence="4" id="KW-0804">Transcription</keyword>